<dbReference type="SUPFAM" id="SSF142433">
    <property type="entry name" value="CinA-like"/>
    <property type="match status" value="1"/>
</dbReference>
<evidence type="ECO:0000256" key="1">
    <source>
        <dbReference type="HAMAP-Rule" id="MF_00226"/>
    </source>
</evidence>
<evidence type="ECO:0000313" key="4">
    <source>
        <dbReference type="Proteomes" id="UP000032279"/>
    </source>
</evidence>
<dbReference type="Gene3D" id="3.30.70.2860">
    <property type="match status" value="1"/>
</dbReference>
<dbReference type="Pfam" id="PF18146">
    <property type="entry name" value="CinA_KH"/>
    <property type="match status" value="1"/>
</dbReference>
<dbReference type="NCBIfam" id="TIGR00200">
    <property type="entry name" value="cinA_nterm"/>
    <property type="match status" value="1"/>
</dbReference>
<dbReference type="InterPro" id="IPR001453">
    <property type="entry name" value="MoaB/Mog_dom"/>
</dbReference>
<comment type="similarity">
    <text evidence="1">Belongs to the CinA family.</text>
</comment>
<organism evidence="3 4">
    <name type="scientific">Paucilactobacillus wasatchensis</name>
    <dbReference type="NCBI Taxonomy" id="1335616"/>
    <lineage>
        <taxon>Bacteria</taxon>
        <taxon>Bacillati</taxon>
        <taxon>Bacillota</taxon>
        <taxon>Bacilli</taxon>
        <taxon>Lactobacillales</taxon>
        <taxon>Lactobacillaceae</taxon>
        <taxon>Paucilactobacillus</taxon>
    </lineage>
</organism>
<dbReference type="RefSeq" id="WP_044010966.1">
    <property type="nucleotide sequence ID" value="NZ_AWTT01000028.1"/>
</dbReference>
<dbReference type="SMART" id="SM00852">
    <property type="entry name" value="MoCF_biosynth"/>
    <property type="match status" value="1"/>
</dbReference>
<evidence type="ECO:0000313" key="3">
    <source>
        <dbReference type="EMBL" id="KIS03200.1"/>
    </source>
</evidence>
<dbReference type="NCBIfam" id="NF001813">
    <property type="entry name" value="PRK00549.1"/>
    <property type="match status" value="1"/>
</dbReference>
<dbReference type="PANTHER" id="PTHR13939:SF0">
    <property type="entry name" value="NMN AMIDOHYDROLASE-LIKE PROTEIN YFAY"/>
    <property type="match status" value="1"/>
</dbReference>
<protein>
    <recommendedName>
        <fullName evidence="1">Putative competence-damage inducible protein</fullName>
    </recommendedName>
</protein>
<name>A0A0D1A5N6_9LACO</name>
<dbReference type="PANTHER" id="PTHR13939">
    <property type="entry name" value="NICOTINAMIDE-NUCLEOTIDE AMIDOHYDROLASE PNCC"/>
    <property type="match status" value="1"/>
</dbReference>
<keyword evidence="4" id="KW-1185">Reference proteome</keyword>
<dbReference type="NCBIfam" id="TIGR00199">
    <property type="entry name" value="PncC_domain"/>
    <property type="match status" value="1"/>
</dbReference>
<dbReference type="EMBL" id="AWTT01000028">
    <property type="protein sequence ID" value="KIS03200.1"/>
    <property type="molecule type" value="Genomic_DNA"/>
</dbReference>
<dbReference type="PIRSF" id="PIRSF006728">
    <property type="entry name" value="CinA"/>
    <property type="match status" value="1"/>
</dbReference>
<accession>A0A0D1A5N6</accession>
<proteinExistence type="inferred from homology"/>
<dbReference type="PATRIC" id="fig|1335616.4.peg.1233"/>
<dbReference type="Gene3D" id="3.40.980.10">
    <property type="entry name" value="MoaB/Mog-like domain"/>
    <property type="match status" value="1"/>
</dbReference>
<dbReference type="InterPro" id="IPR008136">
    <property type="entry name" value="CinA_C"/>
</dbReference>
<dbReference type="InterPro" id="IPR050101">
    <property type="entry name" value="CinA"/>
</dbReference>
<dbReference type="STRING" id="1335616.WDC_1233"/>
<gene>
    <name evidence="1 3" type="primary">cinA</name>
    <name evidence="3" type="ORF">WDC_1233</name>
</gene>
<comment type="caution">
    <text evidence="3">The sequence shown here is derived from an EMBL/GenBank/DDBJ whole genome shotgun (WGS) entry which is preliminary data.</text>
</comment>
<sequence length="415" mass="44810">MQGEIITVGTELLLGRIDNTNARYIAERLAQLGIESHFQTVVGDNKKRIIMALEQAAARCDLIIICGGLGPTADDMTLASVAEFLHAKLQVDEHQFSEIKNHFANQQRPMAPENTKQAQYISGATILPNDAGLALGDFYNNETGADVAILPGPPSEMETMMQNHLLPLLSNVYPAQRQLVSRVLRFYGISESVLMHQLDDLVVENANPSIASYAKAHEILIRLTVTAANLDQSKQLLDDTQQQIMARVGEFCYGVGSNNSLVQEVVTKLKEHKLTITAAESLTGGLFQSTICSVAGASNVFSGGFVTYASQAKKNLLQIEAKVIDENGVVSEQTAAAMASQARHLLNADIGISFTGVAGPDSLEGQPAGTVWIGLDTGIGHIQTKLEQYPESDDRQAIREKSVLSGLQLILSQIN</sequence>
<dbReference type="InterPro" id="IPR036425">
    <property type="entry name" value="MoaB/Mog-like_dom_sf"/>
</dbReference>
<dbReference type="CDD" id="cd00885">
    <property type="entry name" value="cinA"/>
    <property type="match status" value="1"/>
</dbReference>
<evidence type="ECO:0000259" key="2">
    <source>
        <dbReference type="SMART" id="SM00852"/>
    </source>
</evidence>
<dbReference type="InterPro" id="IPR041424">
    <property type="entry name" value="CinA_KH"/>
</dbReference>
<dbReference type="Pfam" id="PF00994">
    <property type="entry name" value="MoCF_biosynth"/>
    <property type="match status" value="1"/>
</dbReference>
<dbReference type="OrthoDB" id="9801454at2"/>
<dbReference type="SUPFAM" id="SSF53218">
    <property type="entry name" value="Molybdenum cofactor biosynthesis proteins"/>
    <property type="match status" value="1"/>
</dbReference>
<dbReference type="Pfam" id="PF02464">
    <property type="entry name" value="CinA"/>
    <property type="match status" value="1"/>
</dbReference>
<dbReference type="InterPro" id="IPR036653">
    <property type="entry name" value="CinA-like_C"/>
</dbReference>
<dbReference type="AlphaFoldDB" id="A0A0D1A5N6"/>
<feature type="domain" description="MoaB/Mog" evidence="2">
    <location>
        <begin position="4"/>
        <end position="171"/>
    </location>
</feature>
<dbReference type="Proteomes" id="UP000032279">
    <property type="component" value="Unassembled WGS sequence"/>
</dbReference>
<dbReference type="HAMAP" id="MF_00226_B">
    <property type="entry name" value="CinA_B"/>
    <property type="match status" value="1"/>
</dbReference>
<reference evidence="3 4" key="1">
    <citation type="submission" date="2013-08" db="EMBL/GenBank/DDBJ databases">
        <title>Lactobacillus wasatchii sp. WDC04, a late gas producing bacteria isolated from aged chedder cheese.</title>
        <authorList>
            <person name="Oberg C.J."/>
            <person name="Culumber M."/>
            <person name="McMahon D.J."/>
            <person name="Broadbent J.R."/>
            <person name="Oberg T.S."/>
            <person name="Ortaki F."/>
        </authorList>
    </citation>
    <scope>NUCLEOTIDE SEQUENCE [LARGE SCALE GENOMIC DNA]</scope>
    <source>
        <strain evidence="3 4">WDC04</strain>
    </source>
</reference>
<dbReference type="InterPro" id="IPR008135">
    <property type="entry name" value="Competence-induced_CinA"/>
</dbReference>
<dbReference type="Gene3D" id="3.90.950.20">
    <property type="entry name" value="CinA-like"/>
    <property type="match status" value="1"/>
</dbReference>